<dbReference type="InterPro" id="IPR016181">
    <property type="entry name" value="Acyl_CoA_acyltransferase"/>
</dbReference>
<evidence type="ECO:0000256" key="7">
    <source>
        <dbReference type="ARBA" id="ARBA00022679"/>
    </source>
</evidence>
<dbReference type="EMBL" id="CP151508">
    <property type="protein sequence ID" value="WZN63981.1"/>
    <property type="molecule type" value="Genomic_DNA"/>
</dbReference>
<dbReference type="Gene3D" id="3.40.630.30">
    <property type="match status" value="1"/>
</dbReference>
<organism evidence="13 14">
    <name type="scientific">Chloropicon roscoffensis</name>
    <dbReference type="NCBI Taxonomy" id="1461544"/>
    <lineage>
        <taxon>Eukaryota</taxon>
        <taxon>Viridiplantae</taxon>
        <taxon>Chlorophyta</taxon>
        <taxon>Chloropicophyceae</taxon>
        <taxon>Chloropicales</taxon>
        <taxon>Chloropicaceae</taxon>
        <taxon>Chloropicon</taxon>
    </lineage>
</organism>
<comment type="subcellular location">
    <subcellularLocation>
        <location evidence="2">Cytoplasm</location>
    </subcellularLocation>
    <subcellularLocation>
        <location evidence="1">Nucleus</location>
    </subcellularLocation>
</comment>
<evidence type="ECO:0000313" key="13">
    <source>
        <dbReference type="EMBL" id="WZN63981.1"/>
    </source>
</evidence>
<comment type="catalytic activity">
    <reaction evidence="11">
        <text>N-terminal L-seryl-[histone H4] + acetyl-CoA = N-terminal N(alpha)-acetyl-L-seryl-[histone H4] + CoA + H(+)</text>
        <dbReference type="Rhea" id="RHEA:50596"/>
        <dbReference type="Rhea" id="RHEA-COMP:12740"/>
        <dbReference type="Rhea" id="RHEA-COMP:12743"/>
        <dbReference type="ChEBI" id="CHEBI:15378"/>
        <dbReference type="ChEBI" id="CHEBI:57287"/>
        <dbReference type="ChEBI" id="CHEBI:57288"/>
        <dbReference type="ChEBI" id="CHEBI:64738"/>
        <dbReference type="ChEBI" id="CHEBI:83690"/>
        <dbReference type="EC" id="2.3.1.257"/>
    </reaction>
</comment>
<evidence type="ECO:0000256" key="1">
    <source>
        <dbReference type="ARBA" id="ARBA00004123"/>
    </source>
</evidence>
<sequence length="223" mass="25221">MTLDTKRKRGASSHVEERKRAALLAVERHDRVARAYGHDAASACRSVDLGEGLEATGGVTWRKLSTQDRQRLLDLTDGNMSGHYGHKWEEERTGKRKDMASRESRYIVVRSKSDASIAGFCNYRFLVEDDEWVVLYVYELQVREAHRSKGIGRALVEMSTLLARQTGMQGVMLTTLKANEGACRFYKREGFTPSTMDPGVVSPERAEDFDYRILVKLFPKGSP</sequence>
<proteinExistence type="inferred from homology"/>
<keyword evidence="9" id="KW-0012">Acyltransferase</keyword>
<evidence type="ECO:0000256" key="9">
    <source>
        <dbReference type="ARBA" id="ARBA00023315"/>
    </source>
</evidence>
<comment type="catalytic activity">
    <reaction evidence="10">
        <text>N-terminal L-seryl-[histone H2A] + acetyl-CoA = N-terminal N(alpha)-acetyl-L-seryl-[histone H2A] + CoA + H(+)</text>
        <dbReference type="Rhea" id="RHEA:50600"/>
        <dbReference type="Rhea" id="RHEA-COMP:12742"/>
        <dbReference type="Rhea" id="RHEA-COMP:12744"/>
        <dbReference type="ChEBI" id="CHEBI:15378"/>
        <dbReference type="ChEBI" id="CHEBI:57287"/>
        <dbReference type="ChEBI" id="CHEBI:57288"/>
        <dbReference type="ChEBI" id="CHEBI:64738"/>
        <dbReference type="ChEBI" id="CHEBI:83690"/>
        <dbReference type="EC" id="2.3.1.257"/>
    </reaction>
</comment>
<dbReference type="InterPro" id="IPR000182">
    <property type="entry name" value="GNAT_dom"/>
</dbReference>
<evidence type="ECO:0000256" key="8">
    <source>
        <dbReference type="ARBA" id="ARBA00023242"/>
    </source>
</evidence>
<dbReference type="EC" id="2.3.1.257" evidence="4"/>
<keyword evidence="14" id="KW-1185">Reference proteome</keyword>
<evidence type="ECO:0000259" key="12">
    <source>
        <dbReference type="PROSITE" id="PS51186"/>
    </source>
</evidence>
<dbReference type="GO" id="GO:0005737">
    <property type="term" value="C:cytoplasm"/>
    <property type="evidence" value="ECO:0007669"/>
    <property type="project" value="UniProtKB-SubCell"/>
</dbReference>
<evidence type="ECO:0000256" key="10">
    <source>
        <dbReference type="ARBA" id="ARBA00047821"/>
    </source>
</evidence>
<evidence type="ECO:0000256" key="4">
    <source>
        <dbReference type="ARBA" id="ARBA00012950"/>
    </source>
</evidence>
<dbReference type="InterPro" id="IPR039949">
    <property type="entry name" value="NAA40"/>
</dbReference>
<dbReference type="GO" id="GO:0043998">
    <property type="term" value="F:histone H2A acetyltransferase activity"/>
    <property type="evidence" value="ECO:0007669"/>
    <property type="project" value="InterPro"/>
</dbReference>
<feature type="domain" description="N-acetyltransferase" evidence="12">
    <location>
        <begin position="59"/>
        <end position="216"/>
    </location>
</feature>
<dbReference type="PANTHER" id="PTHR20531">
    <property type="entry name" value="N-ALPHA-ACETYLTRANSFERASE 40"/>
    <property type="match status" value="1"/>
</dbReference>
<dbReference type="SUPFAM" id="SSF55729">
    <property type="entry name" value="Acyl-CoA N-acyltransferases (Nat)"/>
    <property type="match status" value="1"/>
</dbReference>
<keyword evidence="8" id="KW-0539">Nucleus</keyword>
<evidence type="ECO:0000256" key="6">
    <source>
        <dbReference type="ARBA" id="ARBA00022490"/>
    </source>
</evidence>
<dbReference type="PANTHER" id="PTHR20531:SF1">
    <property type="entry name" value="N-ALPHA-ACETYLTRANSFERASE 40"/>
    <property type="match status" value="1"/>
</dbReference>
<evidence type="ECO:0000256" key="11">
    <source>
        <dbReference type="ARBA" id="ARBA00049524"/>
    </source>
</evidence>
<keyword evidence="7" id="KW-0808">Transferase</keyword>
<dbReference type="GO" id="GO:1990189">
    <property type="term" value="F:protein N-terminal-serine acetyltransferase activity"/>
    <property type="evidence" value="ECO:0007669"/>
    <property type="project" value="UniProtKB-EC"/>
</dbReference>
<evidence type="ECO:0000256" key="5">
    <source>
        <dbReference type="ARBA" id="ARBA00015043"/>
    </source>
</evidence>
<dbReference type="Pfam" id="PF00583">
    <property type="entry name" value="Acetyltransf_1"/>
    <property type="match status" value="1"/>
</dbReference>
<evidence type="ECO:0000256" key="2">
    <source>
        <dbReference type="ARBA" id="ARBA00004496"/>
    </source>
</evidence>
<dbReference type="AlphaFoldDB" id="A0AAX4PDC7"/>
<dbReference type="Proteomes" id="UP001472866">
    <property type="component" value="Chromosome 08"/>
</dbReference>
<comment type="similarity">
    <text evidence="3">Belongs to the acetyltransferase family. NAA40 subfamily.</text>
</comment>
<keyword evidence="6" id="KW-0963">Cytoplasm</keyword>
<name>A0AAX4PDC7_9CHLO</name>
<dbReference type="GO" id="GO:0010485">
    <property type="term" value="F:histone H4 acetyltransferase activity"/>
    <property type="evidence" value="ECO:0007669"/>
    <property type="project" value="InterPro"/>
</dbReference>
<dbReference type="PROSITE" id="PS51186">
    <property type="entry name" value="GNAT"/>
    <property type="match status" value="1"/>
</dbReference>
<dbReference type="CDD" id="cd04301">
    <property type="entry name" value="NAT_SF"/>
    <property type="match status" value="1"/>
</dbReference>
<accession>A0AAX4PDC7</accession>
<reference evidence="13 14" key="1">
    <citation type="submission" date="2024-03" db="EMBL/GenBank/DDBJ databases">
        <title>Complete genome sequence of the green alga Chloropicon roscoffensis RCC1871.</title>
        <authorList>
            <person name="Lemieux C."/>
            <person name="Pombert J.-F."/>
            <person name="Otis C."/>
            <person name="Turmel M."/>
        </authorList>
    </citation>
    <scope>NUCLEOTIDE SEQUENCE [LARGE SCALE GENOMIC DNA]</scope>
    <source>
        <strain evidence="13 14">RCC1871</strain>
    </source>
</reference>
<evidence type="ECO:0000256" key="3">
    <source>
        <dbReference type="ARBA" id="ARBA00008870"/>
    </source>
</evidence>
<dbReference type="GO" id="GO:0005634">
    <property type="term" value="C:nucleus"/>
    <property type="evidence" value="ECO:0007669"/>
    <property type="project" value="UniProtKB-SubCell"/>
</dbReference>
<gene>
    <name evidence="13" type="ORF">HKI87_08g55350</name>
</gene>
<protein>
    <recommendedName>
        <fullName evidence="5">N-alpha-acetyltransferase 40</fullName>
        <ecNumber evidence="4">2.3.1.257</ecNumber>
    </recommendedName>
</protein>
<evidence type="ECO:0000313" key="14">
    <source>
        <dbReference type="Proteomes" id="UP001472866"/>
    </source>
</evidence>